<evidence type="ECO:0000313" key="4">
    <source>
        <dbReference type="EMBL" id="SVC56246.1"/>
    </source>
</evidence>
<accession>A0A382N588</accession>
<feature type="domain" description="Rhodanese" evidence="3">
    <location>
        <begin position="23"/>
        <end position="133"/>
    </location>
</feature>
<dbReference type="InterPro" id="IPR036873">
    <property type="entry name" value="Rhodanese-like_dom_sf"/>
</dbReference>
<protein>
    <recommendedName>
        <fullName evidence="3">Rhodanese domain-containing protein</fullName>
    </recommendedName>
</protein>
<gene>
    <name evidence="4" type="ORF">METZ01_LOCUS309100</name>
</gene>
<evidence type="ECO:0000256" key="2">
    <source>
        <dbReference type="ARBA" id="ARBA00022737"/>
    </source>
</evidence>
<dbReference type="PROSITE" id="PS00683">
    <property type="entry name" value="RHODANESE_2"/>
    <property type="match status" value="1"/>
</dbReference>
<keyword evidence="2" id="KW-0677">Repeat</keyword>
<feature type="non-terminal residue" evidence="4">
    <location>
        <position position="1"/>
    </location>
</feature>
<reference evidence="4" key="1">
    <citation type="submission" date="2018-05" db="EMBL/GenBank/DDBJ databases">
        <authorList>
            <person name="Lanie J.A."/>
            <person name="Ng W.-L."/>
            <person name="Kazmierczak K.M."/>
            <person name="Andrzejewski T.M."/>
            <person name="Davidsen T.M."/>
            <person name="Wayne K.J."/>
            <person name="Tettelin H."/>
            <person name="Glass J.I."/>
            <person name="Rusch D."/>
            <person name="Podicherti R."/>
            <person name="Tsui H.-C.T."/>
            <person name="Winkler M.E."/>
        </authorList>
    </citation>
    <scope>NUCLEOTIDE SEQUENCE</scope>
</reference>
<sequence length="134" mass="15050">RLNKSLLRTIDELKRNVKTDLEQILDARSYGRFTGREPEPRPGLRSGHIPNSLNLPFPSLYDSETQLMKSDQELMELFSRAGVKKNKPVVTSCGSGITACNLALGLHLIGRNDVAIYDGSWSEWGRYSNTLVEE</sequence>
<dbReference type="EMBL" id="UINC01098039">
    <property type="protein sequence ID" value="SVC56246.1"/>
    <property type="molecule type" value="Genomic_DNA"/>
</dbReference>
<dbReference type="GO" id="GO:0005739">
    <property type="term" value="C:mitochondrion"/>
    <property type="evidence" value="ECO:0007669"/>
    <property type="project" value="TreeGrafter"/>
</dbReference>
<organism evidence="4">
    <name type="scientific">marine metagenome</name>
    <dbReference type="NCBI Taxonomy" id="408172"/>
    <lineage>
        <taxon>unclassified sequences</taxon>
        <taxon>metagenomes</taxon>
        <taxon>ecological metagenomes</taxon>
    </lineage>
</organism>
<dbReference type="InterPro" id="IPR001307">
    <property type="entry name" value="Thiosulphate_STrfase_CS"/>
</dbReference>
<dbReference type="PANTHER" id="PTHR11364">
    <property type="entry name" value="THIOSULFATE SULFERTANSFERASE"/>
    <property type="match status" value="1"/>
</dbReference>
<dbReference type="PANTHER" id="PTHR11364:SF27">
    <property type="entry name" value="SULFURTRANSFERASE"/>
    <property type="match status" value="1"/>
</dbReference>
<dbReference type="SMART" id="SM00450">
    <property type="entry name" value="RHOD"/>
    <property type="match status" value="1"/>
</dbReference>
<evidence type="ECO:0000256" key="1">
    <source>
        <dbReference type="ARBA" id="ARBA00022679"/>
    </source>
</evidence>
<dbReference type="Gene3D" id="3.40.250.10">
    <property type="entry name" value="Rhodanese-like domain"/>
    <property type="match status" value="1"/>
</dbReference>
<dbReference type="FunFam" id="3.40.250.10:FF:000001">
    <property type="entry name" value="Sulfurtransferase"/>
    <property type="match status" value="1"/>
</dbReference>
<evidence type="ECO:0000259" key="3">
    <source>
        <dbReference type="PROSITE" id="PS50206"/>
    </source>
</evidence>
<dbReference type="CDD" id="cd01449">
    <property type="entry name" value="TST_Repeat_2"/>
    <property type="match status" value="1"/>
</dbReference>
<proteinExistence type="predicted"/>
<keyword evidence="1" id="KW-0808">Transferase</keyword>
<dbReference type="Pfam" id="PF00581">
    <property type="entry name" value="Rhodanese"/>
    <property type="match status" value="1"/>
</dbReference>
<dbReference type="InterPro" id="IPR001763">
    <property type="entry name" value="Rhodanese-like_dom"/>
</dbReference>
<name>A0A382N588_9ZZZZ</name>
<dbReference type="SUPFAM" id="SSF52821">
    <property type="entry name" value="Rhodanese/Cell cycle control phosphatase"/>
    <property type="match status" value="1"/>
</dbReference>
<dbReference type="InterPro" id="IPR045078">
    <property type="entry name" value="TST/MPST-like"/>
</dbReference>
<dbReference type="GO" id="GO:0004792">
    <property type="term" value="F:thiosulfate-cyanide sulfurtransferase activity"/>
    <property type="evidence" value="ECO:0007669"/>
    <property type="project" value="InterPro"/>
</dbReference>
<dbReference type="PROSITE" id="PS50206">
    <property type="entry name" value="RHODANESE_3"/>
    <property type="match status" value="1"/>
</dbReference>
<dbReference type="AlphaFoldDB" id="A0A382N588"/>